<evidence type="ECO:0000256" key="1">
    <source>
        <dbReference type="SAM" id="SignalP"/>
    </source>
</evidence>
<dbReference type="Proteomes" id="UP000077069">
    <property type="component" value="Unassembled WGS sequence"/>
</dbReference>
<reference evidence="2 3" key="1">
    <citation type="submission" date="2016-05" db="EMBL/GenBank/DDBJ databases">
        <title>Comparative analysis of secretome profiles of manganese(II)-oxidizing ascomycete fungi.</title>
        <authorList>
            <consortium name="DOE Joint Genome Institute"/>
            <person name="Zeiner C.A."/>
            <person name="Purvine S.O."/>
            <person name="Zink E.M."/>
            <person name="Wu S."/>
            <person name="Pasa-Tolic L."/>
            <person name="Chaput D.L."/>
            <person name="Haridas S."/>
            <person name="Grigoriev I.V."/>
            <person name="Santelli C.M."/>
            <person name="Hansel C.M."/>
        </authorList>
    </citation>
    <scope>NUCLEOTIDE SEQUENCE [LARGE SCALE GENOMIC DNA]</scope>
    <source>
        <strain evidence="2 3">AP3s5-JAC2a</strain>
    </source>
</reference>
<gene>
    <name evidence="2" type="ORF">CC84DRAFT_981519</name>
</gene>
<evidence type="ECO:0000313" key="3">
    <source>
        <dbReference type="Proteomes" id="UP000077069"/>
    </source>
</evidence>
<evidence type="ECO:0008006" key="4">
    <source>
        <dbReference type="Google" id="ProtNLM"/>
    </source>
</evidence>
<feature type="chain" id="PRO_5008057699" description="Secreted protein" evidence="1">
    <location>
        <begin position="17"/>
        <end position="101"/>
    </location>
</feature>
<organism evidence="2 3">
    <name type="scientific">Paraphaeosphaeria sporulosa</name>
    <dbReference type="NCBI Taxonomy" id="1460663"/>
    <lineage>
        <taxon>Eukaryota</taxon>
        <taxon>Fungi</taxon>
        <taxon>Dikarya</taxon>
        <taxon>Ascomycota</taxon>
        <taxon>Pezizomycotina</taxon>
        <taxon>Dothideomycetes</taxon>
        <taxon>Pleosporomycetidae</taxon>
        <taxon>Pleosporales</taxon>
        <taxon>Massarineae</taxon>
        <taxon>Didymosphaeriaceae</taxon>
        <taxon>Paraphaeosphaeria</taxon>
    </lineage>
</organism>
<evidence type="ECO:0000313" key="2">
    <source>
        <dbReference type="EMBL" id="OAG02035.1"/>
    </source>
</evidence>
<dbReference type="InParanoid" id="A0A177C3I4"/>
<keyword evidence="3" id="KW-1185">Reference proteome</keyword>
<sequence>MWVIGVGLCGRMVALALYVDQRFACRCNSICGWLQVDAKSCLQFIRGAPRQMQQVGPSLLAAASEPLTFRPQLMYTLFTGVGAVNAEPRRGRSPVSVVAVR</sequence>
<feature type="signal peptide" evidence="1">
    <location>
        <begin position="1"/>
        <end position="16"/>
    </location>
</feature>
<dbReference type="AlphaFoldDB" id="A0A177C3I4"/>
<dbReference type="RefSeq" id="XP_018032400.1">
    <property type="nucleotide sequence ID" value="XM_018188040.1"/>
</dbReference>
<keyword evidence="1" id="KW-0732">Signal</keyword>
<name>A0A177C3I4_9PLEO</name>
<protein>
    <recommendedName>
        <fullName evidence="4">Secreted protein</fullName>
    </recommendedName>
</protein>
<dbReference type="EMBL" id="KV441556">
    <property type="protein sequence ID" value="OAG02035.1"/>
    <property type="molecule type" value="Genomic_DNA"/>
</dbReference>
<proteinExistence type="predicted"/>
<dbReference type="GeneID" id="28771526"/>
<accession>A0A177C3I4</accession>